<evidence type="ECO:0000256" key="1">
    <source>
        <dbReference type="SAM" id="MobiDB-lite"/>
    </source>
</evidence>
<keyword evidence="4" id="KW-1185">Reference proteome</keyword>
<feature type="region of interest" description="Disordered" evidence="1">
    <location>
        <begin position="103"/>
        <end position="123"/>
    </location>
</feature>
<dbReference type="EMBL" id="JBHSJB010000011">
    <property type="protein sequence ID" value="MFC5054814.1"/>
    <property type="molecule type" value="Genomic_DNA"/>
</dbReference>
<dbReference type="Proteomes" id="UP001595833">
    <property type="component" value="Unassembled WGS sequence"/>
</dbReference>
<evidence type="ECO:0000313" key="4">
    <source>
        <dbReference type="Proteomes" id="UP001595833"/>
    </source>
</evidence>
<organism evidence="3 4">
    <name type="scientific">Saccharothrix xinjiangensis</name>
    <dbReference type="NCBI Taxonomy" id="204798"/>
    <lineage>
        <taxon>Bacteria</taxon>
        <taxon>Bacillati</taxon>
        <taxon>Actinomycetota</taxon>
        <taxon>Actinomycetes</taxon>
        <taxon>Pseudonocardiales</taxon>
        <taxon>Pseudonocardiaceae</taxon>
        <taxon>Saccharothrix</taxon>
    </lineage>
</organism>
<name>A0ABV9XWS5_9PSEU</name>
<sequence>MRSIIRFMVAGAAALPLVIGASGIASADEVSYDSGTASADSNGAFIHNVVAGASEEYSYLAEDALYAGEDGAGYWGQLSWTYESDNAGHHEVWHFSGDDGAVTGYTNSTATEGHESESSHDDD</sequence>
<keyword evidence="2" id="KW-0732">Signal</keyword>
<comment type="caution">
    <text evidence="3">The sequence shown here is derived from an EMBL/GenBank/DDBJ whole genome shotgun (WGS) entry which is preliminary data.</text>
</comment>
<feature type="signal peptide" evidence="2">
    <location>
        <begin position="1"/>
        <end position="27"/>
    </location>
</feature>
<evidence type="ECO:0000313" key="3">
    <source>
        <dbReference type="EMBL" id="MFC5054814.1"/>
    </source>
</evidence>
<feature type="compositionally biased region" description="Basic and acidic residues" evidence="1">
    <location>
        <begin position="112"/>
        <end position="123"/>
    </location>
</feature>
<protein>
    <submittedName>
        <fullName evidence="3">Uncharacterized protein</fullName>
    </submittedName>
</protein>
<proteinExistence type="predicted"/>
<accession>A0ABV9XWS5</accession>
<feature type="chain" id="PRO_5046478107" evidence="2">
    <location>
        <begin position="28"/>
        <end position="123"/>
    </location>
</feature>
<dbReference type="RefSeq" id="WP_344033878.1">
    <property type="nucleotide sequence ID" value="NZ_BAAAKE010000001.1"/>
</dbReference>
<evidence type="ECO:0000256" key="2">
    <source>
        <dbReference type="SAM" id="SignalP"/>
    </source>
</evidence>
<reference evidence="4" key="1">
    <citation type="journal article" date="2019" name="Int. J. Syst. Evol. Microbiol.">
        <title>The Global Catalogue of Microorganisms (GCM) 10K type strain sequencing project: providing services to taxonomists for standard genome sequencing and annotation.</title>
        <authorList>
            <consortium name="The Broad Institute Genomics Platform"/>
            <consortium name="The Broad Institute Genome Sequencing Center for Infectious Disease"/>
            <person name="Wu L."/>
            <person name="Ma J."/>
        </authorList>
    </citation>
    <scope>NUCLEOTIDE SEQUENCE [LARGE SCALE GENOMIC DNA]</scope>
    <source>
        <strain evidence="4">KCTC 12848</strain>
    </source>
</reference>
<gene>
    <name evidence="3" type="ORF">ACFPFM_13735</name>
</gene>